<protein>
    <submittedName>
        <fullName evidence="1">NADH:ubiquinone oxidoreductase complex I intermediate-associated protein 30</fullName>
    </submittedName>
</protein>
<evidence type="ECO:0000313" key="1">
    <source>
        <dbReference type="EMBL" id="PWN53825.1"/>
    </source>
</evidence>
<gene>
    <name evidence="1" type="ORF">IE53DRAFT_408411</name>
</gene>
<evidence type="ECO:0000313" key="2">
    <source>
        <dbReference type="Proteomes" id="UP000245626"/>
    </source>
</evidence>
<dbReference type="Proteomes" id="UP000245626">
    <property type="component" value="Unassembled WGS sequence"/>
</dbReference>
<sequence length="345" mass="38195">MSFAKAFGKAIQRSIEVARDETARVMRMEVSPSSKEQRFLKIYSLTSSKELENFATGADSDMGGLSQCRLAIDEKDGKGRFFGTISSQVPRGVKIERSGYAGFRNRHRPTLFGHQTWDTTVHPFLALRVRNNLAKRLPDQASTDDSSNLGKDQYAASPTSLRAALHANDPSGPAASRAIHALGLGRKEPLGPKFYVNIQTDGPVTSDLYQHRLFFDENKGSEWQTVLIPFDDFILTNTGQVSPSQVSMMREKIRTVGISVILESPSPPSAQNPQSQSSSSPPQILQRQSRNTEEDDWARDGSLRTFVHGEAQRGSKRGQTFNFDIGLEAVYAVADVEEAARVWET</sequence>
<name>A0ACD0P6U1_9BASI</name>
<reference evidence="1 2" key="1">
    <citation type="journal article" date="2018" name="Mol. Biol. Evol.">
        <title>Broad Genomic Sampling Reveals a Smut Pathogenic Ancestry of the Fungal Clade Ustilaginomycotina.</title>
        <authorList>
            <person name="Kijpornyongpan T."/>
            <person name="Mondo S.J."/>
            <person name="Barry K."/>
            <person name="Sandor L."/>
            <person name="Lee J."/>
            <person name="Lipzen A."/>
            <person name="Pangilinan J."/>
            <person name="LaButti K."/>
            <person name="Hainaut M."/>
            <person name="Henrissat B."/>
            <person name="Grigoriev I.V."/>
            <person name="Spatafora J.W."/>
            <person name="Aime M.C."/>
        </authorList>
    </citation>
    <scope>NUCLEOTIDE SEQUENCE [LARGE SCALE GENOMIC DNA]</scope>
    <source>
        <strain evidence="1 2">SA 807</strain>
    </source>
</reference>
<proteinExistence type="predicted"/>
<keyword evidence="2" id="KW-1185">Reference proteome</keyword>
<dbReference type="EMBL" id="KZ819708">
    <property type="protein sequence ID" value="PWN53825.1"/>
    <property type="molecule type" value="Genomic_DNA"/>
</dbReference>
<accession>A0ACD0P6U1</accession>
<organism evidence="1 2">
    <name type="scientific">Violaceomyces palustris</name>
    <dbReference type="NCBI Taxonomy" id="1673888"/>
    <lineage>
        <taxon>Eukaryota</taxon>
        <taxon>Fungi</taxon>
        <taxon>Dikarya</taxon>
        <taxon>Basidiomycota</taxon>
        <taxon>Ustilaginomycotina</taxon>
        <taxon>Ustilaginomycetes</taxon>
        <taxon>Violaceomycetales</taxon>
        <taxon>Violaceomycetaceae</taxon>
        <taxon>Violaceomyces</taxon>
    </lineage>
</organism>